<proteinExistence type="predicted"/>
<dbReference type="Proteomes" id="UP001165584">
    <property type="component" value="Unassembled WGS sequence"/>
</dbReference>
<gene>
    <name evidence="2" type="ORF">N1027_16285</name>
</gene>
<dbReference type="InterPro" id="IPR014922">
    <property type="entry name" value="YdhG-like"/>
</dbReference>
<sequence length="119" mass="13130">MVEQQFATVDDYIDSFPDEVQLVLSQLRQTIQQAAPGAGESISYHMPTYATGDRPLIFFAGWKTHVALYAVPAFDGELEAELAPYRAAKDTLKFSLRQPVPFPLVARVVGELVETRGSA</sequence>
<dbReference type="EMBL" id="JANLCM010000002">
    <property type="protein sequence ID" value="MCS5719692.1"/>
    <property type="molecule type" value="Genomic_DNA"/>
</dbReference>
<dbReference type="SUPFAM" id="SSF159888">
    <property type="entry name" value="YdhG-like"/>
    <property type="match status" value="1"/>
</dbReference>
<evidence type="ECO:0000313" key="3">
    <source>
        <dbReference type="Proteomes" id="UP001165584"/>
    </source>
</evidence>
<evidence type="ECO:0000259" key="1">
    <source>
        <dbReference type="Pfam" id="PF08818"/>
    </source>
</evidence>
<accession>A0ABT2GTZ9</accession>
<comment type="caution">
    <text evidence="2">The sequence shown here is derived from an EMBL/GenBank/DDBJ whole genome shotgun (WGS) entry which is preliminary data.</text>
</comment>
<dbReference type="Pfam" id="PF08818">
    <property type="entry name" value="DUF1801"/>
    <property type="match status" value="1"/>
</dbReference>
<evidence type="ECO:0000313" key="2">
    <source>
        <dbReference type="EMBL" id="MCS5719692.1"/>
    </source>
</evidence>
<name>A0ABT2GTZ9_9MICO</name>
<protein>
    <submittedName>
        <fullName evidence="2">DUF1801 domain-containing protein</fullName>
    </submittedName>
</protein>
<dbReference type="RefSeq" id="WP_259509180.1">
    <property type="nucleotide sequence ID" value="NZ_JANLCM010000002.1"/>
</dbReference>
<keyword evidence="3" id="KW-1185">Reference proteome</keyword>
<dbReference type="Gene3D" id="3.90.1150.200">
    <property type="match status" value="1"/>
</dbReference>
<organism evidence="2 3">
    <name type="scientific">Herbiconiux aconitum</name>
    <dbReference type="NCBI Taxonomy" id="2970913"/>
    <lineage>
        <taxon>Bacteria</taxon>
        <taxon>Bacillati</taxon>
        <taxon>Actinomycetota</taxon>
        <taxon>Actinomycetes</taxon>
        <taxon>Micrococcales</taxon>
        <taxon>Microbacteriaceae</taxon>
        <taxon>Herbiconiux</taxon>
    </lineage>
</organism>
<reference evidence="2" key="1">
    <citation type="submission" date="2022-08" db="EMBL/GenBank/DDBJ databases">
        <authorList>
            <person name="Deng Y."/>
            <person name="Han X.-F."/>
            <person name="Zhang Y.-Q."/>
        </authorList>
    </citation>
    <scope>NUCLEOTIDE SEQUENCE</scope>
    <source>
        <strain evidence="2">CPCC 205763</strain>
    </source>
</reference>
<feature type="domain" description="YdhG-like" evidence="1">
    <location>
        <begin position="23"/>
        <end position="111"/>
    </location>
</feature>